<dbReference type="InterPro" id="IPR001789">
    <property type="entry name" value="Sig_transdc_resp-reg_receiver"/>
</dbReference>
<dbReference type="AlphaFoldDB" id="A0A5J5IFB4"/>
<dbReference type="InterPro" id="IPR011006">
    <property type="entry name" value="CheY-like_superfamily"/>
</dbReference>
<proteinExistence type="predicted"/>
<dbReference type="PANTHER" id="PTHR44591:SF3">
    <property type="entry name" value="RESPONSE REGULATORY DOMAIN-CONTAINING PROTEIN"/>
    <property type="match status" value="1"/>
</dbReference>
<evidence type="ECO:0000313" key="5">
    <source>
        <dbReference type="Proteomes" id="UP000326903"/>
    </source>
</evidence>
<dbReference type="Proteomes" id="UP000326903">
    <property type="component" value="Unassembled WGS sequence"/>
</dbReference>
<keyword evidence="1 2" id="KW-0597">Phosphoprotein</keyword>
<reference evidence="4 5" key="1">
    <citation type="submission" date="2019-09" db="EMBL/GenBank/DDBJ databases">
        <title>Draft genome sequence of Ginsengibacter sp. BR5-29.</title>
        <authorList>
            <person name="Im W.-T."/>
        </authorList>
    </citation>
    <scope>NUCLEOTIDE SEQUENCE [LARGE SCALE GENOMIC DNA]</scope>
    <source>
        <strain evidence="4 5">BR5-29</strain>
    </source>
</reference>
<dbReference type="GO" id="GO:0000160">
    <property type="term" value="P:phosphorelay signal transduction system"/>
    <property type="evidence" value="ECO:0007669"/>
    <property type="project" value="InterPro"/>
</dbReference>
<dbReference type="PANTHER" id="PTHR44591">
    <property type="entry name" value="STRESS RESPONSE REGULATOR PROTEIN 1"/>
    <property type="match status" value="1"/>
</dbReference>
<dbReference type="RefSeq" id="WP_150415283.1">
    <property type="nucleotide sequence ID" value="NZ_VYQF01000003.1"/>
</dbReference>
<dbReference type="Pfam" id="PF00072">
    <property type="entry name" value="Response_reg"/>
    <property type="match status" value="1"/>
</dbReference>
<comment type="caution">
    <text evidence="4">The sequence shown here is derived from an EMBL/GenBank/DDBJ whole genome shotgun (WGS) entry which is preliminary data.</text>
</comment>
<name>A0A5J5IFB4_9BACT</name>
<dbReference type="Gene3D" id="3.40.50.2300">
    <property type="match status" value="1"/>
</dbReference>
<dbReference type="EMBL" id="VYQF01000003">
    <property type="protein sequence ID" value="KAA9038562.1"/>
    <property type="molecule type" value="Genomic_DNA"/>
</dbReference>
<gene>
    <name evidence="4" type="ORF">FW778_13465</name>
</gene>
<feature type="modified residue" description="4-aspartylphosphate" evidence="2">
    <location>
        <position position="52"/>
    </location>
</feature>
<evidence type="ECO:0000313" key="4">
    <source>
        <dbReference type="EMBL" id="KAA9038562.1"/>
    </source>
</evidence>
<accession>A0A5J5IFB4</accession>
<sequence length="121" mass="13681">MMKVLVADDDAAILEVVDLILSHHGFKVKPIMKGKDILKQVESFKPDVILLDVNLSGHDGMEICKELKSDENPCKHIPVILFSAIHDLKSKHVECEADDFLPKPFDNDQLIKKIKKHAMKN</sequence>
<keyword evidence="5" id="KW-1185">Reference proteome</keyword>
<dbReference type="SUPFAM" id="SSF52172">
    <property type="entry name" value="CheY-like"/>
    <property type="match status" value="1"/>
</dbReference>
<evidence type="ECO:0000256" key="1">
    <source>
        <dbReference type="ARBA" id="ARBA00022553"/>
    </source>
</evidence>
<protein>
    <submittedName>
        <fullName evidence="4">Response regulator</fullName>
    </submittedName>
</protein>
<organism evidence="4 5">
    <name type="scientific">Ginsengibacter hankyongi</name>
    <dbReference type="NCBI Taxonomy" id="2607284"/>
    <lineage>
        <taxon>Bacteria</taxon>
        <taxon>Pseudomonadati</taxon>
        <taxon>Bacteroidota</taxon>
        <taxon>Chitinophagia</taxon>
        <taxon>Chitinophagales</taxon>
        <taxon>Chitinophagaceae</taxon>
        <taxon>Ginsengibacter</taxon>
    </lineage>
</organism>
<dbReference type="SMART" id="SM00448">
    <property type="entry name" value="REC"/>
    <property type="match status" value="1"/>
</dbReference>
<dbReference type="PROSITE" id="PS50110">
    <property type="entry name" value="RESPONSE_REGULATORY"/>
    <property type="match status" value="1"/>
</dbReference>
<feature type="domain" description="Response regulatory" evidence="3">
    <location>
        <begin position="3"/>
        <end position="118"/>
    </location>
</feature>
<dbReference type="InterPro" id="IPR050595">
    <property type="entry name" value="Bact_response_regulator"/>
</dbReference>
<evidence type="ECO:0000259" key="3">
    <source>
        <dbReference type="PROSITE" id="PS50110"/>
    </source>
</evidence>
<evidence type="ECO:0000256" key="2">
    <source>
        <dbReference type="PROSITE-ProRule" id="PRU00169"/>
    </source>
</evidence>